<reference evidence="1 2" key="1">
    <citation type="submission" date="2019-03" db="EMBL/GenBank/DDBJ databases">
        <title>The genome sequence of Nitrosococcus wardiae strain D1FHST reveals the archetypal metabolic capacity of ammonia-oxidizing Gammaproteobacteria.</title>
        <authorList>
            <person name="Wang L."/>
            <person name="Lim C.K."/>
            <person name="Hanson T.E."/>
            <person name="Dang H."/>
            <person name="Klotz M.G."/>
        </authorList>
    </citation>
    <scope>NUCLEOTIDE SEQUENCE [LARGE SCALE GENOMIC DNA]</scope>
    <source>
        <strain evidence="1 2">D1FHS</strain>
    </source>
</reference>
<dbReference type="AlphaFoldDB" id="A0A4P7C285"/>
<keyword evidence="2" id="KW-1185">Reference proteome</keyword>
<dbReference type="KEGG" id="nwr:E3U44_08145"/>
<evidence type="ECO:0000313" key="1">
    <source>
        <dbReference type="EMBL" id="QBQ56501.1"/>
    </source>
</evidence>
<dbReference type="GO" id="GO:0016757">
    <property type="term" value="F:glycosyltransferase activity"/>
    <property type="evidence" value="ECO:0007669"/>
    <property type="project" value="TreeGrafter"/>
</dbReference>
<proteinExistence type="predicted"/>
<dbReference type="OrthoDB" id="9807209at2"/>
<keyword evidence="1" id="KW-0808">Transferase</keyword>
<dbReference type="PANTHER" id="PTHR12526:SF600">
    <property type="entry name" value="GLYCOSYL TRANSFERASE GROUP 1"/>
    <property type="match status" value="1"/>
</dbReference>
<dbReference type="Pfam" id="PF13692">
    <property type="entry name" value="Glyco_trans_1_4"/>
    <property type="match status" value="1"/>
</dbReference>
<dbReference type="CDD" id="cd03801">
    <property type="entry name" value="GT4_PimA-like"/>
    <property type="match status" value="1"/>
</dbReference>
<organism evidence="1 2">
    <name type="scientific">Nitrosococcus wardiae</name>
    <dbReference type="NCBI Taxonomy" id="1814290"/>
    <lineage>
        <taxon>Bacteria</taxon>
        <taxon>Pseudomonadati</taxon>
        <taxon>Pseudomonadota</taxon>
        <taxon>Gammaproteobacteria</taxon>
        <taxon>Chromatiales</taxon>
        <taxon>Chromatiaceae</taxon>
        <taxon>Nitrosococcus</taxon>
    </lineage>
</organism>
<dbReference type="NCBIfam" id="TIGR03087">
    <property type="entry name" value="stp1"/>
    <property type="match status" value="1"/>
</dbReference>
<dbReference type="PANTHER" id="PTHR12526">
    <property type="entry name" value="GLYCOSYLTRANSFERASE"/>
    <property type="match status" value="1"/>
</dbReference>
<dbReference type="EMBL" id="CP038033">
    <property type="protein sequence ID" value="QBQ56501.1"/>
    <property type="molecule type" value="Genomic_DNA"/>
</dbReference>
<dbReference type="Proteomes" id="UP000294325">
    <property type="component" value="Chromosome"/>
</dbReference>
<dbReference type="InterPro" id="IPR017521">
    <property type="entry name" value="Sugar_tfrase_PEP-CTERM_Stp1"/>
</dbReference>
<sequence length="420" mass="48450">MKQLLFLAHRIPYPPNKGDKIRSFNLLKQLAKDYRVHLGAFVDDVDDWRHVSALQEICQEVYLVNLRPRLRKLRSLSGFITREPLSLPYYRDARMQAWVDQKLRRDKIYQLFVYSSTMAQYVQNKNNNELHRVIDFVDVDSEKWRHYAPHHPWPLSWIYRREGKKLFDYEREVAAEFDATLFVTPEEAALFRRLAPEVAERVTDMGNGVDTDYFSPHRTYPNPYLVGERVLVFTGAMDYWANGDAVSWFVREVFAPIKLQVPCAKFYIVGARPTEAVQRLATVEGVQVTGAVKDIRPYLAHACAAVAPLRVARGLQNKVLEAMAMAKPVLATPAAMEGIRSHSKLMSLVSDDPGVFAQHAIAFLKDEKSSEYGKLGRDMVSRYYNWYEHLKQLENLLERQPQTRRIVSADTQKVINSTAV</sequence>
<accession>A0A4P7C285</accession>
<gene>
    <name evidence="1" type="ORF">E3U44_08145</name>
</gene>
<name>A0A4P7C285_9GAMM</name>
<evidence type="ECO:0000313" key="2">
    <source>
        <dbReference type="Proteomes" id="UP000294325"/>
    </source>
</evidence>
<protein>
    <submittedName>
        <fullName evidence="1">TIGR03087 family PEP-CTERM/XrtA system glycosyltransferase</fullName>
    </submittedName>
</protein>
<dbReference type="SUPFAM" id="SSF53756">
    <property type="entry name" value="UDP-Glycosyltransferase/glycogen phosphorylase"/>
    <property type="match status" value="1"/>
</dbReference>
<dbReference type="Gene3D" id="3.40.50.2000">
    <property type="entry name" value="Glycogen Phosphorylase B"/>
    <property type="match status" value="2"/>
</dbReference>